<evidence type="ECO:0000256" key="6">
    <source>
        <dbReference type="ARBA" id="ARBA00023239"/>
    </source>
</evidence>
<evidence type="ECO:0000256" key="7">
    <source>
        <dbReference type="ARBA" id="ARBA00047371"/>
    </source>
</evidence>
<keyword evidence="5" id="KW-0067">ATP-binding</keyword>
<dbReference type="GO" id="GO:0004612">
    <property type="term" value="F:phosphoenolpyruvate carboxykinase (ATP) activity"/>
    <property type="evidence" value="ECO:0007669"/>
    <property type="project" value="UniProtKB-EC"/>
</dbReference>
<dbReference type="GO" id="GO:0016301">
    <property type="term" value="F:kinase activity"/>
    <property type="evidence" value="ECO:0007669"/>
    <property type="project" value="UniProtKB-KW"/>
</dbReference>
<comment type="catalytic activity">
    <reaction evidence="7">
        <text>oxaloacetate + ATP = phosphoenolpyruvate + ADP + CO2</text>
        <dbReference type="Rhea" id="RHEA:18617"/>
        <dbReference type="ChEBI" id="CHEBI:16452"/>
        <dbReference type="ChEBI" id="CHEBI:16526"/>
        <dbReference type="ChEBI" id="CHEBI:30616"/>
        <dbReference type="ChEBI" id="CHEBI:58702"/>
        <dbReference type="ChEBI" id="CHEBI:456216"/>
        <dbReference type="EC" id="4.1.1.49"/>
    </reaction>
</comment>
<dbReference type="Gene3D" id="3.40.449.10">
    <property type="entry name" value="Phosphoenolpyruvate Carboxykinase, domain 1"/>
    <property type="match status" value="1"/>
</dbReference>
<keyword evidence="9" id="KW-0808">Transferase</keyword>
<dbReference type="Gene3D" id="3.90.228.20">
    <property type="match status" value="1"/>
</dbReference>
<dbReference type="PANTHER" id="PTHR30031:SF2">
    <property type="entry name" value="PHOSPHOENOLPYRUVATE CARBOXYKINASE (ATP)"/>
    <property type="match status" value="1"/>
</dbReference>
<comment type="similarity">
    <text evidence="2">Belongs to the phosphoenolpyruvate carboxykinase (ATP) family.</text>
</comment>
<dbReference type="UniPathway" id="UPA00138"/>
<feature type="region of interest" description="Disordered" evidence="8">
    <location>
        <begin position="1"/>
        <end position="38"/>
    </location>
</feature>
<evidence type="ECO:0000256" key="1">
    <source>
        <dbReference type="ARBA" id="ARBA00004742"/>
    </source>
</evidence>
<dbReference type="FunFam" id="3.40.449.10:FF:000008">
    <property type="entry name" value="D111/G-patch domain-containing protein"/>
    <property type="match status" value="1"/>
</dbReference>
<dbReference type="SUPFAM" id="SSF68923">
    <property type="entry name" value="PEP carboxykinase N-terminal domain"/>
    <property type="match status" value="1"/>
</dbReference>
<dbReference type="SUPFAM" id="SSF53795">
    <property type="entry name" value="PEP carboxykinase-like"/>
    <property type="match status" value="1"/>
</dbReference>
<comment type="pathway">
    <text evidence="1">Carbohydrate biosynthesis; gluconeogenesis.</text>
</comment>
<keyword evidence="4" id="KW-0547">Nucleotide-binding</keyword>
<evidence type="ECO:0000256" key="5">
    <source>
        <dbReference type="ARBA" id="ARBA00022840"/>
    </source>
</evidence>
<feature type="non-terminal residue" evidence="9">
    <location>
        <position position="1"/>
    </location>
</feature>
<keyword evidence="9" id="KW-0418">Kinase</keyword>
<dbReference type="GO" id="GO:0006094">
    <property type="term" value="P:gluconeogenesis"/>
    <property type="evidence" value="ECO:0007669"/>
    <property type="project" value="UniProtKB-UniPathway"/>
</dbReference>
<dbReference type="InterPro" id="IPR001272">
    <property type="entry name" value="PEP_carboxykinase_ATP"/>
</dbReference>
<evidence type="ECO:0000256" key="4">
    <source>
        <dbReference type="ARBA" id="ARBA00022741"/>
    </source>
</evidence>
<proteinExistence type="inferred from homology"/>
<accession>A0A1D1YT93</accession>
<dbReference type="Pfam" id="PF01293">
    <property type="entry name" value="PEPCK_ATP"/>
    <property type="match status" value="2"/>
</dbReference>
<name>A0A1D1YT93_9ARAE</name>
<dbReference type="GO" id="GO:0005524">
    <property type="term" value="F:ATP binding"/>
    <property type="evidence" value="ECO:0007669"/>
    <property type="project" value="UniProtKB-KW"/>
</dbReference>
<evidence type="ECO:0000256" key="2">
    <source>
        <dbReference type="ARBA" id="ARBA00006052"/>
    </source>
</evidence>
<evidence type="ECO:0000256" key="8">
    <source>
        <dbReference type="SAM" id="MobiDB-lite"/>
    </source>
</evidence>
<keyword evidence="6" id="KW-0456">Lyase</keyword>
<keyword evidence="9" id="KW-0670">Pyruvate</keyword>
<reference evidence="9" key="1">
    <citation type="submission" date="2015-07" db="EMBL/GenBank/DDBJ databases">
        <title>Transcriptome Assembly of Anthurium amnicola.</title>
        <authorList>
            <person name="Suzuki J."/>
        </authorList>
    </citation>
    <scope>NUCLEOTIDE SEQUENCE</scope>
</reference>
<evidence type="ECO:0000313" key="9">
    <source>
        <dbReference type="EMBL" id="JAT57867.1"/>
    </source>
</evidence>
<evidence type="ECO:0000256" key="3">
    <source>
        <dbReference type="ARBA" id="ARBA00012363"/>
    </source>
</evidence>
<dbReference type="EMBL" id="GDJX01010069">
    <property type="protein sequence ID" value="JAT57867.1"/>
    <property type="molecule type" value="Transcribed_RNA"/>
</dbReference>
<sequence length="498" mass="51986">RSHPPLRGFTLPGSGPSRPRQLASERVTQGGGRGEGKHWSGEMKCLLAKRLLRGALKASRSGAAAGGNPLLPVSSSSRQFAVAASLAQVQAETVNFSRQGPGVSYYLNWALAGRGVLVKDKAFHNMNSSELQMHGAKTEESLSGLPIHVRGNAVGGASQISKAQFGKLLKQVTTHISSVSNVFVQDGAIGLSSKCDAKVRVISDNPSAALLLSNLIWKTPARAVSHDPSPLTVYIATSISPSTGEILDLGSQESNGFLAVDIERSSLIVCGKAFADAGGIKDALAALAAPVISARGGLPVSARPLAFGDSLILLFAFEDTIKSYTDLQENLISADAGVVLSPHGAVPLFQTGVVGAPNMLKSPASAIFASADCSGVLPSVAKLSPGQAAYHFLAGYQDGKFVPTYSSSPSPINPLELAKALLSHLKDGKIPSFLINVNDGGRPIAGKDLAKIVKSTISRDIPESSLGSPLDPKVGELKGRYKSFLSSKFQKIPMEFTF</sequence>
<protein>
    <recommendedName>
        <fullName evidence="3">phosphoenolpyruvate carboxykinase (ATP)</fullName>
        <ecNumber evidence="3">4.1.1.49</ecNumber>
    </recommendedName>
</protein>
<organism evidence="9">
    <name type="scientific">Anthurium amnicola</name>
    <dbReference type="NCBI Taxonomy" id="1678845"/>
    <lineage>
        <taxon>Eukaryota</taxon>
        <taxon>Viridiplantae</taxon>
        <taxon>Streptophyta</taxon>
        <taxon>Embryophyta</taxon>
        <taxon>Tracheophyta</taxon>
        <taxon>Spermatophyta</taxon>
        <taxon>Magnoliopsida</taxon>
        <taxon>Liliopsida</taxon>
        <taxon>Araceae</taxon>
        <taxon>Pothoideae</taxon>
        <taxon>Potheae</taxon>
        <taxon>Anthurium</taxon>
    </lineage>
</organism>
<dbReference type="InterPro" id="IPR008210">
    <property type="entry name" value="PEP_carboxykinase_N"/>
</dbReference>
<dbReference type="EC" id="4.1.1.49" evidence="3"/>
<dbReference type="InterPro" id="IPR013035">
    <property type="entry name" value="PEP_carboxykinase_C"/>
</dbReference>
<dbReference type="GO" id="GO:0005829">
    <property type="term" value="C:cytosol"/>
    <property type="evidence" value="ECO:0007669"/>
    <property type="project" value="TreeGrafter"/>
</dbReference>
<gene>
    <name evidence="9" type="primary">pckA_1</name>
    <name evidence="9" type="ORF">g.91520</name>
</gene>
<dbReference type="PANTHER" id="PTHR30031">
    <property type="entry name" value="PHOSPHOENOLPYRUVATE CARBOXYKINASE ATP"/>
    <property type="match status" value="1"/>
</dbReference>
<dbReference type="AlphaFoldDB" id="A0A1D1YT93"/>